<dbReference type="AlphaFoldDB" id="A0A916NPU9"/>
<accession>A0A916NPU9</accession>
<keyword evidence="2" id="KW-1185">Reference proteome</keyword>
<reference evidence="1" key="1">
    <citation type="submission" date="2021-04" db="EMBL/GenBank/DDBJ databases">
        <authorList>
            <person name="Rodrigo-Torres L."/>
            <person name="Arahal R. D."/>
            <person name="Lucena T."/>
        </authorList>
    </citation>
    <scope>NUCLEOTIDE SEQUENCE</scope>
    <source>
        <strain evidence="1">AS29M-1</strain>
    </source>
</reference>
<proteinExistence type="predicted"/>
<dbReference type="Pfam" id="PF13384">
    <property type="entry name" value="HTH_23"/>
    <property type="match status" value="1"/>
</dbReference>
<gene>
    <name evidence="1" type="ORF">CRYO30217_00416</name>
</gene>
<dbReference type="EMBL" id="OU015584">
    <property type="protein sequence ID" value="CAG5077532.1"/>
    <property type="molecule type" value="Genomic_DNA"/>
</dbReference>
<dbReference type="KEGG" id="ptan:CRYO30217_00416"/>
<evidence type="ECO:0000313" key="2">
    <source>
        <dbReference type="Proteomes" id="UP000683507"/>
    </source>
</evidence>
<dbReference type="Proteomes" id="UP000683507">
    <property type="component" value="Chromosome"/>
</dbReference>
<sequence length="168" mass="19566">MPMNIDMYICNNLKRMKMGKLLSYECPDCGDNRWRYHEADENGELKRVRCKNPVCRYEYNLSQLGTAKRYYKAKALQLYIEGIGSDTIARILDAPKQTIAYWIKRYGTGLEEVRLDKSMKGNPVPLNDEELYKIKDRFQRPRGIIIDGENIGESFIWGITRSISLPDS</sequence>
<organism evidence="1 2">
    <name type="scientific">Parvicella tangerina</name>
    <dbReference type="NCBI Taxonomy" id="2829795"/>
    <lineage>
        <taxon>Bacteria</taxon>
        <taxon>Pseudomonadati</taxon>
        <taxon>Bacteroidota</taxon>
        <taxon>Flavobacteriia</taxon>
        <taxon>Flavobacteriales</taxon>
        <taxon>Parvicellaceae</taxon>
        <taxon>Parvicella</taxon>
    </lineage>
</organism>
<name>A0A916NPU9_9FLAO</name>
<protein>
    <submittedName>
        <fullName evidence="1">Uncharacterized protein</fullName>
    </submittedName>
</protein>
<evidence type="ECO:0000313" key="1">
    <source>
        <dbReference type="EMBL" id="CAG5077532.1"/>
    </source>
</evidence>